<keyword evidence="5" id="KW-0325">Glycoprotein</keyword>
<comment type="subcellular location">
    <subcellularLocation>
        <location evidence="1">Membrane</location>
        <topology evidence="1">Single-pass type II membrane protein</topology>
    </subcellularLocation>
</comment>
<evidence type="ECO:0000256" key="2">
    <source>
        <dbReference type="ARBA" id="ARBA00022676"/>
    </source>
</evidence>
<evidence type="ECO:0000313" key="7">
    <source>
        <dbReference type="EMBL" id="CAK9862185.1"/>
    </source>
</evidence>
<sequence>MIQAGVAMRTPAMDMQLFGFATVERKWRIPLVASSLVSVILFLVATWTLRPSSSSGSSSFLTFRQNLEQRPLFAEDMTVEQQQRSVQDEKSPVQQPAPLPRLAYMISGSKGDYEQMRRTLQALYHPRNVYILHLDLDAQPRERLELARYVRSEPVFIEVGNVLVIAKSNPVTYRGPTMVSTTLHGAAILLKSRKDWDWFINLSAADYPLITQDDLLHVLSYLPRELNFMEHTSAIGWKEYYRAKPIIIDPGLYVGKKSDIFYISQRRSLPTTFRLFQGSAWTVMSRSFVQYCIMGWDNLPRTLLMYYTNFVSSPEGYFHTVICNSEQYRNTTVNHDLHYIAWHTPPRQHPLSLTLTHFRNMTQSGAAFARKFRKDDPVLDVIDKQLLGRQPGKFTPGGWCVGTSPDEDRCSVIGDTAILRPGPGAKRFEGLIVSQLVPATFRANQCVLPEDRPVLLRQQSHHSPEVGSKQTSRLFS</sequence>
<dbReference type="Proteomes" id="UP001497522">
    <property type="component" value="Chromosome 12"/>
</dbReference>
<name>A0ABP1AIG0_9BRYO</name>
<reference evidence="7" key="1">
    <citation type="submission" date="2024-03" db="EMBL/GenBank/DDBJ databases">
        <authorList>
            <consortium name="ELIXIR-Norway"/>
            <consortium name="Elixir Norway"/>
        </authorList>
    </citation>
    <scope>NUCLEOTIDE SEQUENCE</scope>
</reference>
<dbReference type="PANTHER" id="PTHR45719">
    <property type="entry name" value="GLYCOSYLTRANSFERASE"/>
    <property type="match status" value="1"/>
</dbReference>
<keyword evidence="4 6" id="KW-0472">Membrane</keyword>
<dbReference type="PANTHER" id="PTHR45719:SF3">
    <property type="entry name" value="BETA-GLUCURONOSYLTRANSFERASE GLCAT14A"/>
    <property type="match status" value="1"/>
</dbReference>
<evidence type="ECO:0000256" key="5">
    <source>
        <dbReference type="ARBA" id="ARBA00023180"/>
    </source>
</evidence>
<evidence type="ECO:0000256" key="4">
    <source>
        <dbReference type="ARBA" id="ARBA00023136"/>
    </source>
</evidence>
<evidence type="ECO:0000256" key="1">
    <source>
        <dbReference type="ARBA" id="ARBA00004606"/>
    </source>
</evidence>
<keyword evidence="2" id="KW-0328">Glycosyltransferase</keyword>
<keyword evidence="6" id="KW-1133">Transmembrane helix</keyword>
<keyword evidence="8" id="KW-1185">Reference proteome</keyword>
<dbReference type="InterPro" id="IPR044610">
    <property type="entry name" value="GLCAT14A/B/C"/>
</dbReference>
<organism evidence="7 8">
    <name type="scientific">Sphagnum jensenii</name>
    <dbReference type="NCBI Taxonomy" id="128206"/>
    <lineage>
        <taxon>Eukaryota</taxon>
        <taxon>Viridiplantae</taxon>
        <taxon>Streptophyta</taxon>
        <taxon>Embryophyta</taxon>
        <taxon>Bryophyta</taxon>
        <taxon>Sphagnophytina</taxon>
        <taxon>Sphagnopsida</taxon>
        <taxon>Sphagnales</taxon>
        <taxon>Sphagnaceae</taxon>
        <taxon>Sphagnum</taxon>
    </lineage>
</organism>
<evidence type="ECO:0000256" key="6">
    <source>
        <dbReference type="SAM" id="Phobius"/>
    </source>
</evidence>
<evidence type="ECO:0000313" key="8">
    <source>
        <dbReference type="Proteomes" id="UP001497522"/>
    </source>
</evidence>
<accession>A0ABP1AIG0</accession>
<feature type="transmembrane region" description="Helical" evidence="6">
    <location>
        <begin position="29"/>
        <end position="49"/>
    </location>
</feature>
<dbReference type="Pfam" id="PF02485">
    <property type="entry name" value="Branch"/>
    <property type="match status" value="1"/>
</dbReference>
<dbReference type="InterPro" id="IPR003406">
    <property type="entry name" value="Glyco_trans_14"/>
</dbReference>
<evidence type="ECO:0000256" key="3">
    <source>
        <dbReference type="ARBA" id="ARBA00022679"/>
    </source>
</evidence>
<keyword evidence="6" id="KW-0812">Transmembrane</keyword>
<protein>
    <submittedName>
        <fullName evidence="7">Uncharacterized protein</fullName>
    </submittedName>
</protein>
<dbReference type="EMBL" id="OZ023713">
    <property type="protein sequence ID" value="CAK9862185.1"/>
    <property type="molecule type" value="Genomic_DNA"/>
</dbReference>
<gene>
    <name evidence="7" type="ORF">CSSPJE1EN2_LOCUS5180</name>
</gene>
<keyword evidence="3" id="KW-0808">Transferase</keyword>
<proteinExistence type="predicted"/>